<dbReference type="STRING" id="1324314.BVG16_25325"/>
<protein>
    <submittedName>
        <fullName evidence="8">Radical SAM/SPASM domain-containing protein</fullName>
    </submittedName>
</protein>
<dbReference type="OrthoDB" id="9808591at2"/>
<evidence type="ECO:0000313" key="8">
    <source>
        <dbReference type="EMBL" id="OPA74074.1"/>
    </source>
</evidence>
<keyword evidence="6" id="KW-0411">Iron-sulfur</keyword>
<organism evidence="8 9">
    <name type="scientific">Paenibacillus selenitireducens</name>
    <dbReference type="NCBI Taxonomy" id="1324314"/>
    <lineage>
        <taxon>Bacteria</taxon>
        <taxon>Bacillati</taxon>
        <taxon>Bacillota</taxon>
        <taxon>Bacilli</taxon>
        <taxon>Bacillales</taxon>
        <taxon>Paenibacillaceae</taxon>
        <taxon>Paenibacillus</taxon>
    </lineage>
</organism>
<evidence type="ECO:0000256" key="2">
    <source>
        <dbReference type="ARBA" id="ARBA00022485"/>
    </source>
</evidence>
<keyword evidence="9" id="KW-1185">Reference proteome</keyword>
<evidence type="ECO:0000256" key="6">
    <source>
        <dbReference type="ARBA" id="ARBA00023014"/>
    </source>
</evidence>
<evidence type="ECO:0000256" key="3">
    <source>
        <dbReference type="ARBA" id="ARBA00022691"/>
    </source>
</evidence>
<feature type="domain" description="Radical SAM core" evidence="7">
    <location>
        <begin position="82"/>
        <end position="312"/>
    </location>
</feature>
<dbReference type="InterPro" id="IPR058240">
    <property type="entry name" value="rSAM_sf"/>
</dbReference>
<evidence type="ECO:0000256" key="5">
    <source>
        <dbReference type="ARBA" id="ARBA00023004"/>
    </source>
</evidence>
<proteinExistence type="predicted"/>
<dbReference type="GO" id="GO:0016491">
    <property type="term" value="F:oxidoreductase activity"/>
    <property type="evidence" value="ECO:0007669"/>
    <property type="project" value="InterPro"/>
</dbReference>
<keyword evidence="3" id="KW-0949">S-adenosyl-L-methionine</keyword>
<evidence type="ECO:0000313" key="9">
    <source>
        <dbReference type="Proteomes" id="UP000190188"/>
    </source>
</evidence>
<dbReference type="CDD" id="cd01335">
    <property type="entry name" value="Radical_SAM"/>
    <property type="match status" value="1"/>
</dbReference>
<dbReference type="InterPro" id="IPR023885">
    <property type="entry name" value="4Fe4S-binding_SPASM_dom"/>
</dbReference>
<dbReference type="InterPro" id="IPR013785">
    <property type="entry name" value="Aldolase_TIM"/>
</dbReference>
<dbReference type="InterPro" id="IPR007197">
    <property type="entry name" value="rSAM"/>
</dbReference>
<dbReference type="GO" id="GO:0051539">
    <property type="term" value="F:4 iron, 4 sulfur cluster binding"/>
    <property type="evidence" value="ECO:0007669"/>
    <property type="project" value="UniProtKB-KW"/>
</dbReference>
<comment type="cofactor">
    <cofactor evidence="1">
        <name>[4Fe-4S] cluster</name>
        <dbReference type="ChEBI" id="CHEBI:49883"/>
    </cofactor>
</comment>
<dbReference type="InterPro" id="IPR023867">
    <property type="entry name" value="Sulphatase_maturase_rSAM"/>
</dbReference>
<name>A0A1T2X2H5_9BACL</name>
<dbReference type="SFLD" id="SFLDG01384">
    <property type="entry name" value="thioether_bond_formation_requi"/>
    <property type="match status" value="1"/>
</dbReference>
<evidence type="ECO:0000259" key="7">
    <source>
        <dbReference type="PROSITE" id="PS51918"/>
    </source>
</evidence>
<comment type="caution">
    <text evidence="8">The sequence shown here is derived from an EMBL/GenBank/DDBJ whole genome shotgun (WGS) entry which is preliminary data.</text>
</comment>
<keyword evidence="4" id="KW-0479">Metal-binding</keyword>
<keyword evidence="2" id="KW-0004">4Fe-4S</keyword>
<dbReference type="PANTHER" id="PTHR43787:SF3">
    <property type="entry name" value="ARYLSULFATASE REGULATORY PROTEIN"/>
    <property type="match status" value="1"/>
</dbReference>
<dbReference type="UniPathway" id="UPA00782"/>
<gene>
    <name evidence="8" type="ORF">BVG16_25325</name>
</gene>
<dbReference type="Pfam" id="PF04055">
    <property type="entry name" value="Radical_SAM"/>
    <property type="match status" value="1"/>
</dbReference>
<dbReference type="GO" id="GO:0046872">
    <property type="term" value="F:metal ion binding"/>
    <property type="evidence" value="ECO:0007669"/>
    <property type="project" value="UniProtKB-KW"/>
</dbReference>
<evidence type="ECO:0000256" key="4">
    <source>
        <dbReference type="ARBA" id="ARBA00022723"/>
    </source>
</evidence>
<dbReference type="RefSeq" id="WP_078501992.1">
    <property type="nucleotide sequence ID" value="NZ_MSZX01000012.1"/>
</dbReference>
<accession>A0A1T2X2H5</accession>
<dbReference type="SFLD" id="SFLDG01386">
    <property type="entry name" value="main_SPASM_domain-containing"/>
    <property type="match status" value="1"/>
</dbReference>
<dbReference type="Gene3D" id="3.20.20.70">
    <property type="entry name" value="Aldolase class I"/>
    <property type="match status" value="1"/>
</dbReference>
<evidence type="ECO:0000256" key="1">
    <source>
        <dbReference type="ARBA" id="ARBA00001966"/>
    </source>
</evidence>
<dbReference type="PROSITE" id="PS51918">
    <property type="entry name" value="RADICAL_SAM"/>
    <property type="match status" value="1"/>
</dbReference>
<dbReference type="AlphaFoldDB" id="A0A1T2X2H5"/>
<reference evidence="8 9" key="1">
    <citation type="submission" date="2017-01" db="EMBL/GenBank/DDBJ databases">
        <title>Genome analysis of Paenibacillus selenitrireducens ES3-24.</title>
        <authorList>
            <person name="Xu D."/>
            <person name="Yao R."/>
            <person name="Zheng S."/>
        </authorList>
    </citation>
    <scope>NUCLEOTIDE SEQUENCE [LARGE SCALE GENOMIC DNA]</scope>
    <source>
        <strain evidence="8 9">ES3-24</strain>
    </source>
</reference>
<dbReference type="PANTHER" id="PTHR43787">
    <property type="entry name" value="FEMO COFACTOR BIOSYNTHESIS PROTEIN NIFB-RELATED"/>
    <property type="match status" value="1"/>
</dbReference>
<sequence>MYKVSKFNLCFEQEGKNFLYNSHTGCFVILDEDYQRSLESIRETKSHQVPELHIQKLKEAGFIVDQKTDEYKIYKYMTNQSKYSNEYLGLTIATTLQCNFRCPYCYEEHVDSYFDEKKEEDLLNFIINNLEGRKHLSITWYGGEPLLQKDMIDRVSTKINKVCDERNIDYSASMVSNGYLLTRNVAETLVNNNKVSFVQITLDGGPETHNLTRILRNGNGSFDKILENIKQICDIINVGIRVNVSQNNVKDVYGIFPILMANGLNNKVSIYFSPVTAHEGACQSVSESCMLTEQFAKWESELIDYADSLGFNMGKLYPTNLGGSVCTAVTNNTFVIDSEGDLYKCWNEVGKANLKVGTLVDGIINKERYVKWVEWDFPDKCLNCSIFPLCKGRCPEMSLEGESFECNQLKYNIIDRLIRYFNIHSLSQQQVNKVFIDV</sequence>
<dbReference type="SUPFAM" id="SSF102114">
    <property type="entry name" value="Radical SAM enzymes"/>
    <property type="match status" value="1"/>
</dbReference>
<dbReference type="NCBIfam" id="TIGR04085">
    <property type="entry name" value="rSAM_more_4Fe4S"/>
    <property type="match status" value="1"/>
</dbReference>
<dbReference type="SFLD" id="SFLDS00029">
    <property type="entry name" value="Radical_SAM"/>
    <property type="match status" value="1"/>
</dbReference>
<dbReference type="EMBL" id="MSZX01000012">
    <property type="protein sequence ID" value="OPA74074.1"/>
    <property type="molecule type" value="Genomic_DNA"/>
</dbReference>
<keyword evidence="5" id="KW-0408">Iron</keyword>
<dbReference type="SFLD" id="SFLDG01067">
    <property type="entry name" value="SPASM/twitch_domain_containing"/>
    <property type="match status" value="1"/>
</dbReference>
<dbReference type="Proteomes" id="UP000190188">
    <property type="component" value="Unassembled WGS sequence"/>
</dbReference>